<evidence type="ECO:0000313" key="2">
    <source>
        <dbReference type="Proteomes" id="UP000605848"/>
    </source>
</evidence>
<name>A0A936ZHY8_9HYPH</name>
<keyword evidence="2" id="KW-1185">Reference proteome</keyword>
<dbReference type="EMBL" id="JAEQMY010000037">
    <property type="protein sequence ID" value="MBL0406265.1"/>
    <property type="molecule type" value="Genomic_DNA"/>
</dbReference>
<comment type="caution">
    <text evidence="1">The sequence shown here is derived from an EMBL/GenBank/DDBJ whole genome shotgun (WGS) entry which is preliminary data.</text>
</comment>
<gene>
    <name evidence="1" type="ORF">JKG68_20100</name>
</gene>
<reference evidence="1" key="1">
    <citation type="submission" date="2021-01" db="EMBL/GenBank/DDBJ databases">
        <title>Microvirga sp.</title>
        <authorList>
            <person name="Kim M.K."/>
        </authorList>
    </citation>
    <scope>NUCLEOTIDE SEQUENCE</scope>
    <source>
        <strain evidence="1">5420S-16</strain>
    </source>
</reference>
<sequence>MIHDQCTSFVERHRAAWAEVYGLRDDAHRILKGEQPKSIPDVAVTDAQARLSLAVKVMALFEKEVRALTVAQEGERRAYGLGTKPHQEASAEGEAHIRQRCEVIDSILSTIHRARFEPADIPDGVEPAP</sequence>
<dbReference type="Proteomes" id="UP000605848">
    <property type="component" value="Unassembled WGS sequence"/>
</dbReference>
<dbReference type="AlphaFoldDB" id="A0A936ZHY8"/>
<evidence type="ECO:0000313" key="1">
    <source>
        <dbReference type="EMBL" id="MBL0406265.1"/>
    </source>
</evidence>
<protein>
    <submittedName>
        <fullName evidence="1">Uncharacterized protein</fullName>
    </submittedName>
</protein>
<organism evidence="1 2">
    <name type="scientific">Microvirga aerilata</name>
    <dbReference type="NCBI Taxonomy" id="670292"/>
    <lineage>
        <taxon>Bacteria</taxon>
        <taxon>Pseudomonadati</taxon>
        <taxon>Pseudomonadota</taxon>
        <taxon>Alphaproteobacteria</taxon>
        <taxon>Hyphomicrobiales</taxon>
        <taxon>Methylobacteriaceae</taxon>
        <taxon>Microvirga</taxon>
    </lineage>
</organism>
<dbReference type="RefSeq" id="WP_202063077.1">
    <property type="nucleotide sequence ID" value="NZ_JAEQMY010000037.1"/>
</dbReference>
<proteinExistence type="predicted"/>
<accession>A0A936ZHY8</accession>